<dbReference type="EMBL" id="BMAO01004871">
    <property type="protein sequence ID" value="GFQ97576.1"/>
    <property type="molecule type" value="Genomic_DNA"/>
</dbReference>
<evidence type="ECO:0000313" key="2">
    <source>
        <dbReference type="Proteomes" id="UP000887116"/>
    </source>
</evidence>
<dbReference type="Proteomes" id="UP000887116">
    <property type="component" value="Unassembled WGS sequence"/>
</dbReference>
<gene>
    <name evidence="1" type="ORF">TNCT_477121</name>
</gene>
<comment type="caution">
    <text evidence="1">The sequence shown here is derived from an EMBL/GenBank/DDBJ whole genome shotgun (WGS) entry which is preliminary data.</text>
</comment>
<name>A0A8X6L6X5_TRICU</name>
<evidence type="ECO:0000313" key="1">
    <source>
        <dbReference type="EMBL" id="GFQ97576.1"/>
    </source>
</evidence>
<dbReference type="AlphaFoldDB" id="A0A8X6L6X5"/>
<reference evidence="1" key="1">
    <citation type="submission" date="2020-07" db="EMBL/GenBank/DDBJ databases">
        <title>Multicomponent nature underlies the extraordinary mechanical properties of spider dragline silk.</title>
        <authorList>
            <person name="Kono N."/>
            <person name="Nakamura H."/>
            <person name="Mori M."/>
            <person name="Yoshida Y."/>
            <person name="Ohtoshi R."/>
            <person name="Malay A.D."/>
            <person name="Moran D.A.P."/>
            <person name="Tomita M."/>
            <person name="Numata K."/>
            <person name="Arakawa K."/>
        </authorList>
    </citation>
    <scope>NUCLEOTIDE SEQUENCE</scope>
</reference>
<sequence length="81" mass="9234">MDDNARIYRARVVSLEAIDDDRNMLRRRLSILCNPPQNLNGLTTCLLKWTQIPQSRIEGLLGGMNLRCRVCISSRSGHSSY</sequence>
<protein>
    <submittedName>
        <fullName evidence="1">Uncharacterized protein</fullName>
    </submittedName>
</protein>
<accession>A0A8X6L6X5</accession>
<keyword evidence="2" id="KW-1185">Reference proteome</keyword>
<proteinExistence type="predicted"/>
<organism evidence="1 2">
    <name type="scientific">Trichonephila clavata</name>
    <name type="common">Joro spider</name>
    <name type="synonym">Nephila clavata</name>
    <dbReference type="NCBI Taxonomy" id="2740835"/>
    <lineage>
        <taxon>Eukaryota</taxon>
        <taxon>Metazoa</taxon>
        <taxon>Ecdysozoa</taxon>
        <taxon>Arthropoda</taxon>
        <taxon>Chelicerata</taxon>
        <taxon>Arachnida</taxon>
        <taxon>Araneae</taxon>
        <taxon>Araneomorphae</taxon>
        <taxon>Entelegynae</taxon>
        <taxon>Araneoidea</taxon>
        <taxon>Nephilidae</taxon>
        <taxon>Trichonephila</taxon>
    </lineage>
</organism>